<keyword evidence="11" id="KW-0969">Cilium</keyword>
<dbReference type="Pfam" id="PF00460">
    <property type="entry name" value="Flg_bb_rod"/>
    <property type="match status" value="1"/>
</dbReference>
<comment type="subcellular location">
    <subcellularLocation>
        <location evidence="1">Bacterial flagellum</location>
    </subcellularLocation>
    <subcellularLocation>
        <location evidence="2">Secreted</location>
    </subcellularLocation>
</comment>
<organism evidence="11 12">
    <name type="scientific">Nitratidesulfovibrio oxamicus</name>
    <dbReference type="NCBI Taxonomy" id="32016"/>
    <lineage>
        <taxon>Bacteria</taxon>
        <taxon>Pseudomonadati</taxon>
        <taxon>Thermodesulfobacteriota</taxon>
        <taxon>Desulfovibrionia</taxon>
        <taxon>Desulfovibrionales</taxon>
        <taxon>Desulfovibrionaceae</taxon>
        <taxon>Nitratidesulfovibrio</taxon>
    </lineage>
</organism>
<evidence type="ECO:0000256" key="5">
    <source>
        <dbReference type="ARBA" id="ARBA00022525"/>
    </source>
</evidence>
<comment type="similarity">
    <text evidence="3">Belongs to the flagella basal body rod proteins family.</text>
</comment>
<evidence type="ECO:0000259" key="8">
    <source>
        <dbReference type="Pfam" id="PF00460"/>
    </source>
</evidence>
<evidence type="ECO:0000256" key="6">
    <source>
        <dbReference type="ARBA" id="ARBA00023143"/>
    </source>
</evidence>
<feature type="coiled-coil region" evidence="7">
    <location>
        <begin position="141"/>
        <end position="186"/>
    </location>
</feature>
<name>A0ABS0J9C5_9BACT</name>
<reference evidence="11 12" key="1">
    <citation type="submission" date="2019-08" db="EMBL/GenBank/DDBJ databases">
        <authorList>
            <person name="Luo N."/>
        </authorList>
    </citation>
    <scope>NUCLEOTIDE SEQUENCE [LARGE SCALE GENOMIC DNA]</scope>
    <source>
        <strain evidence="11 12">NCIMB 9442</strain>
    </source>
</reference>
<dbReference type="Pfam" id="PF06429">
    <property type="entry name" value="Flg_bbr_C"/>
    <property type="match status" value="1"/>
</dbReference>
<protein>
    <recommendedName>
        <fullName evidence="4">Flagellar hook-associated protein 1</fullName>
    </recommendedName>
</protein>
<keyword evidence="5" id="KW-0964">Secreted</keyword>
<dbReference type="Pfam" id="PF22638">
    <property type="entry name" value="FlgK_D1"/>
    <property type="match status" value="1"/>
</dbReference>
<dbReference type="PANTHER" id="PTHR30033">
    <property type="entry name" value="FLAGELLAR HOOK-ASSOCIATED PROTEIN 1"/>
    <property type="match status" value="1"/>
</dbReference>
<dbReference type="NCBIfam" id="TIGR02492">
    <property type="entry name" value="flgK_ends"/>
    <property type="match status" value="1"/>
</dbReference>
<keyword evidence="7" id="KW-0175">Coiled coil</keyword>
<evidence type="ECO:0000256" key="1">
    <source>
        <dbReference type="ARBA" id="ARBA00004365"/>
    </source>
</evidence>
<sequence length="702" mass="75700">MAGVTSLLNMGQLSLLANQTAIQTTGNNIANVNTVGYSRQAVRFEEYPALDGFPGQIGTGAYAAEVYRYFNGFVEKSYLDKASQQSRWDSQYEMLRSVESLFNESTTPGINAAMSQFFADWQALSQRPDDKASRDALLSHSDNLVKLLQNAESNLRVMQQQMDQYLKQEVTEANSLIKQIAELNRQIEMHDDPGKNNANTLIDNRNLLVRQLSQKLDVDVVDNGSGKFTVVTKAGHTLVDGVNAFSLDYQGPQSQQSLVPGSNFDGEIHFEGSDEYEYTLDVVQSGAVTSGAGAAMFRVSLDGGKTWLKDETGNDRLFAARPEDQKVKVQGLDIYFSGATQNLEAGDRFTVTPKSGVYWVTPTTSPLNISPQTMADGTDNPRRITGGTIGGFMIFRDTQVGRYVDRVNALSESLIWEVNRLHSQGAGLDHMSVMSGTYGVADPSIALGSDSSGLAWLNKLEAGNFSMYVYDANSGAYLSNASGPLDFDTATPGIQNFDPTVHSLNDVRDALNNTFGTYVTADIVDNKLVVRSNSGYKFGVGADSAGLLAGLGLNTYFQGSDASTIAVRPDVRSDTNFINAGKVNGGNEANEGDNDTATAIAGLATKEVTISTTFERASSQTLSEYYSAIVATVGADTASTKFNAAYTATLAKDLDERQSASAGVNLDEEMASLVKFQHAYKAAAKLVTTADQMMQTLLGLKQ</sequence>
<dbReference type="PRINTS" id="PR01005">
    <property type="entry name" value="FLGHOOKAP1"/>
</dbReference>
<evidence type="ECO:0000256" key="3">
    <source>
        <dbReference type="ARBA" id="ARBA00009677"/>
    </source>
</evidence>
<feature type="domain" description="Flagellar basal-body/hook protein C-terminal" evidence="9">
    <location>
        <begin position="662"/>
        <end position="700"/>
    </location>
</feature>
<proteinExistence type="inferred from homology"/>
<dbReference type="PANTHER" id="PTHR30033:SF1">
    <property type="entry name" value="FLAGELLAR HOOK-ASSOCIATED PROTEIN 1"/>
    <property type="match status" value="1"/>
</dbReference>
<dbReference type="InterPro" id="IPR010930">
    <property type="entry name" value="Flg_bb/hook_C_dom"/>
</dbReference>
<accession>A0ABS0J9C5</accession>
<dbReference type="EMBL" id="VRYY01000814">
    <property type="protein sequence ID" value="MBG3879062.1"/>
    <property type="molecule type" value="Genomic_DNA"/>
</dbReference>
<evidence type="ECO:0000313" key="11">
    <source>
        <dbReference type="EMBL" id="MBG3879062.1"/>
    </source>
</evidence>
<feature type="domain" description="Flagellar hook-associated protein FlgK helical" evidence="10">
    <location>
        <begin position="96"/>
        <end position="255"/>
    </location>
</feature>
<dbReference type="Proteomes" id="UP001194469">
    <property type="component" value="Unassembled WGS sequence"/>
</dbReference>
<evidence type="ECO:0000313" key="12">
    <source>
        <dbReference type="Proteomes" id="UP001194469"/>
    </source>
</evidence>
<keyword evidence="11" id="KW-0966">Cell projection</keyword>
<keyword evidence="6" id="KW-0975">Bacterial flagellum</keyword>
<evidence type="ECO:0000259" key="9">
    <source>
        <dbReference type="Pfam" id="PF06429"/>
    </source>
</evidence>
<evidence type="ECO:0000259" key="10">
    <source>
        <dbReference type="Pfam" id="PF22638"/>
    </source>
</evidence>
<dbReference type="InterPro" id="IPR053927">
    <property type="entry name" value="FlgK_helical"/>
</dbReference>
<dbReference type="InterPro" id="IPR002371">
    <property type="entry name" value="FlgK"/>
</dbReference>
<dbReference type="RefSeq" id="WP_196610827.1">
    <property type="nucleotide sequence ID" value="NZ_VRYY01000814.1"/>
</dbReference>
<dbReference type="SUPFAM" id="SSF64518">
    <property type="entry name" value="Phase 1 flagellin"/>
    <property type="match status" value="1"/>
</dbReference>
<keyword evidence="12" id="KW-1185">Reference proteome</keyword>
<evidence type="ECO:0000256" key="7">
    <source>
        <dbReference type="SAM" id="Coils"/>
    </source>
</evidence>
<dbReference type="InterPro" id="IPR001444">
    <property type="entry name" value="Flag_bb_rod_N"/>
</dbReference>
<feature type="domain" description="Flagellar basal body rod protein N-terminal" evidence="8">
    <location>
        <begin position="15"/>
        <end position="37"/>
    </location>
</feature>
<gene>
    <name evidence="11" type="primary">flgK</name>
    <name evidence="11" type="ORF">FVW20_19205</name>
</gene>
<comment type="caution">
    <text evidence="11">The sequence shown here is derived from an EMBL/GenBank/DDBJ whole genome shotgun (WGS) entry which is preliminary data.</text>
</comment>
<keyword evidence="11" id="KW-0282">Flagellum</keyword>
<evidence type="ECO:0000256" key="4">
    <source>
        <dbReference type="ARBA" id="ARBA00016244"/>
    </source>
</evidence>
<evidence type="ECO:0000256" key="2">
    <source>
        <dbReference type="ARBA" id="ARBA00004613"/>
    </source>
</evidence>